<proteinExistence type="inferred from homology"/>
<dbReference type="GO" id="GO:0008816">
    <property type="term" value="F:citryl-CoA lyase activity"/>
    <property type="evidence" value="ECO:0007669"/>
    <property type="project" value="UniProtKB-EC"/>
</dbReference>
<reference evidence="6 7" key="1">
    <citation type="submission" date="2021-03" db="EMBL/GenBank/DDBJ databases">
        <title>Genomic Encyclopedia of Type Strains, Phase IV (KMG-IV): sequencing the most valuable type-strain genomes for metagenomic binning, comparative biology and taxonomic classification.</title>
        <authorList>
            <person name="Goeker M."/>
        </authorList>
    </citation>
    <scope>NUCLEOTIDE SEQUENCE [LARGE SCALE GENOMIC DNA]</scope>
    <source>
        <strain evidence="6 7">DSM 26427</strain>
    </source>
</reference>
<evidence type="ECO:0000256" key="4">
    <source>
        <dbReference type="ARBA" id="ARBA00022842"/>
    </source>
</evidence>
<dbReference type="Gene3D" id="3.20.20.60">
    <property type="entry name" value="Phosphoenolpyruvate-binding domains"/>
    <property type="match status" value="1"/>
</dbReference>
<comment type="similarity">
    <text evidence="2">Belongs to the HpcH/HpaI aldolase family.</text>
</comment>
<name>A0ABS4ELA1_9HYPH</name>
<dbReference type="PIRSF" id="PIRSF015582">
    <property type="entry name" value="Cit_lyase_B"/>
    <property type="match status" value="1"/>
</dbReference>
<evidence type="ECO:0000256" key="1">
    <source>
        <dbReference type="ARBA" id="ARBA00001946"/>
    </source>
</evidence>
<dbReference type="EMBL" id="JAGGJV010000003">
    <property type="protein sequence ID" value="MBP1858710.1"/>
    <property type="molecule type" value="Genomic_DNA"/>
</dbReference>
<dbReference type="InterPro" id="IPR011206">
    <property type="entry name" value="Citrate_lyase_beta/mcl1/mcl2"/>
</dbReference>
<organism evidence="6 7">
    <name type="scientific">Rhizobium herbae</name>
    <dbReference type="NCBI Taxonomy" id="508661"/>
    <lineage>
        <taxon>Bacteria</taxon>
        <taxon>Pseudomonadati</taxon>
        <taxon>Pseudomonadota</taxon>
        <taxon>Alphaproteobacteria</taxon>
        <taxon>Hyphomicrobiales</taxon>
        <taxon>Rhizobiaceae</taxon>
        <taxon>Rhizobium/Agrobacterium group</taxon>
        <taxon>Rhizobium</taxon>
    </lineage>
</organism>
<keyword evidence="3" id="KW-0479">Metal-binding</keyword>
<evidence type="ECO:0000259" key="5">
    <source>
        <dbReference type="Pfam" id="PF03328"/>
    </source>
</evidence>
<evidence type="ECO:0000313" key="7">
    <source>
        <dbReference type="Proteomes" id="UP000823786"/>
    </source>
</evidence>
<evidence type="ECO:0000313" key="6">
    <source>
        <dbReference type="EMBL" id="MBP1858710.1"/>
    </source>
</evidence>
<dbReference type="PANTHER" id="PTHR11105:SF0">
    <property type="entry name" value="CITRAMALYL-COA LYASE, MITOCHONDRIAL"/>
    <property type="match status" value="1"/>
</dbReference>
<sequence>MTSPSDRHPARLRRSVLCVPADNARALAKVAALACDAVIYDLEDAVLPDNKILARDTLAAHLRQDRRSDIEIVIRINSLASGLSEQDLAAVLALAPDAILLPKVESPQDIQTVVDVLSENDAPDTLRLWAMIETPRGVLNAAAIAETGRTRGGRLDCFVPGLNDLRKETGVAALPGRTYLVPWLMQVLLAARSCGLDVIDAVFNDFRDGAGFEAECRQGRDMGFDGKMLIHPAQIDPANDCFGVDEAALAEARSIIDAFALSENADKAVIHLNGLMVERLHLDQALRLAARADAIHTKGKAP</sequence>
<evidence type="ECO:0000256" key="3">
    <source>
        <dbReference type="ARBA" id="ARBA00022723"/>
    </source>
</evidence>
<dbReference type="Proteomes" id="UP000823786">
    <property type="component" value="Unassembled WGS sequence"/>
</dbReference>
<dbReference type="InterPro" id="IPR040442">
    <property type="entry name" value="Pyrv_kinase-like_dom_sf"/>
</dbReference>
<keyword evidence="6" id="KW-0456">Lyase</keyword>
<dbReference type="Pfam" id="PF03328">
    <property type="entry name" value="HpcH_HpaI"/>
    <property type="match status" value="1"/>
</dbReference>
<accession>A0ABS4ELA1</accession>
<dbReference type="InterPro" id="IPR015813">
    <property type="entry name" value="Pyrv/PenolPyrv_kinase-like_dom"/>
</dbReference>
<comment type="cofactor">
    <cofactor evidence="1">
        <name>Mg(2+)</name>
        <dbReference type="ChEBI" id="CHEBI:18420"/>
    </cofactor>
</comment>
<dbReference type="PANTHER" id="PTHR11105">
    <property type="entry name" value="CITRATE LYASE SUBUNIT BETA-RELATED"/>
    <property type="match status" value="1"/>
</dbReference>
<protein>
    <submittedName>
        <fullName evidence="6">Citrate lyase subunit beta/citryl-CoA lyase</fullName>
        <ecNumber evidence="6">4.1.3.34</ecNumber>
    </submittedName>
</protein>
<evidence type="ECO:0000256" key="2">
    <source>
        <dbReference type="ARBA" id="ARBA00005568"/>
    </source>
</evidence>
<gene>
    <name evidence="6" type="ORF">J2Z75_002218</name>
</gene>
<dbReference type="EC" id="4.1.3.34" evidence="6"/>
<feature type="domain" description="HpcH/HpaI aldolase/citrate lyase" evidence="5">
    <location>
        <begin position="14"/>
        <end position="232"/>
    </location>
</feature>
<dbReference type="InterPro" id="IPR040186">
    <property type="entry name" value="Citramalyl-CoA_lyase"/>
</dbReference>
<dbReference type="InterPro" id="IPR005000">
    <property type="entry name" value="Aldolase/citrate-lyase_domain"/>
</dbReference>
<dbReference type="SUPFAM" id="SSF51621">
    <property type="entry name" value="Phosphoenolpyruvate/pyruvate domain"/>
    <property type="match status" value="1"/>
</dbReference>
<keyword evidence="4" id="KW-0460">Magnesium</keyword>
<comment type="caution">
    <text evidence="6">The sequence shown here is derived from an EMBL/GenBank/DDBJ whole genome shotgun (WGS) entry which is preliminary data.</text>
</comment>
<keyword evidence="7" id="KW-1185">Reference proteome</keyword>
<dbReference type="RefSeq" id="WP_209851838.1">
    <property type="nucleotide sequence ID" value="NZ_JAGGJV010000003.1"/>
</dbReference>